<evidence type="ECO:0000313" key="4">
    <source>
        <dbReference type="RefSeq" id="XP_033570560.1"/>
    </source>
</evidence>
<dbReference type="RefSeq" id="XP_033570560.1">
    <property type="nucleotide sequence ID" value="XM_033721178.1"/>
</dbReference>
<feature type="domain" description="Tesmin/TSO1-like CXC" evidence="1">
    <location>
        <begin position="55"/>
        <end position="96"/>
    </location>
</feature>
<reference evidence="4" key="3">
    <citation type="submission" date="2025-04" db="UniProtKB">
        <authorList>
            <consortium name="RefSeq"/>
        </authorList>
    </citation>
    <scope>IDENTIFICATION</scope>
    <source>
        <strain evidence="4">CBS 304.34</strain>
    </source>
</reference>
<organism evidence="2">
    <name type="scientific">Mytilinidion resinicola</name>
    <dbReference type="NCBI Taxonomy" id="574789"/>
    <lineage>
        <taxon>Eukaryota</taxon>
        <taxon>Fungi</taxon>
        <taxon>Dikarya</taxon>
        <taxon>Ascomycota</taxon>
        <taxon>Pezizomycotina</taxon>
        <taxon>Dothideomycetes</taxon>
        <taxon>Pleosporomycetidae</taxon>
        <taxon>Mytilinidiales</taxon>
        <taxon>Mytilinidiaceae</taxon>
        <taxon>Mytilinidion</taxon>
    </lineage>
</organism>
<accession>A0A6A6Y429</accession>
<proteinExistence type="predicted"/>
<dbReference type="AlphaFoldDB" id="A0A6A6Y429"/>
<dbReference type="SMART" id="SM01114">
    <property type="entry name" value="CXC"/>
    <property type="match status" value="1"/>
</dbReference>
<evidence type="ECO:0000313" key="3">
    <source>
        <dbReference type="Proteomes" id="UP000504636"/>
    </source>
</evidence>
<reference evidence="4" key="2">
    <citation type="submission" date="2020-04" db="EMBL/GenBank/DDBJ databases">
        <authorList>
            <consortium name="NCBI Genome Project"/>
        </authorList>
    </citation>
    <scope>NUCLEOTIDE SEQUENCE</scope>
    <source>
        <strain evidence="4">CBS 304.34</strain>
    </source>
</reference>
<protein>
    <recommendedName>
        <fullName evidence="1">Tesmin/TSO1-like CXC domain-containing protein</fullName>
    </recommendedName>
</protein>
<evidence type="ECO:0000259" key="1">
    <source>
        <dbReference type="SMART" id="SM01114"/>
    </source>
</evidence>
<dbReference type="Proteomes" id="UP000504636">
    <property type="component" value="Unplaced"/>
</dbReference>
<dbReference type="GeneID" id="54462071"/>
<reference evidence="2 4" key="1">
    <citation type="journal article" date="2020" name="Stud. Mycol.">
        <title>101 Dothideomycetes genomes: a test case for predicting lifestyles and emergence of pathogens.</title>
        <authorList>
            <person name="Haridas S."/>
            <person name="Albert R."/>
            <person name="Binder M."/>
            <person name="Bloem J."/>
            <person name="Labutti K."/>
            <person name="Salamov A."/>
            <person name="Andreopoulos B."/>
            <person name="Baker S."/>
            <person name="Barry K."/>
            <person name="Bills G."/>
            <person name="Bluhm B."/>
            <person name="Cannon C."/>
            <person name="Castanera R."/>
            <person name="Culley D."/>
            <person name="Daum C."/>
            <person name="Ezra D."/>
            <person name="Gonzalez J."/>
            <person name="Henrissat B."/>
            <person name="Kuo A."/>
            <person name="Liang C."/>
            <person name="Lipzen A."/>
            <person name="Lutzoni F."/>
            <person name="Magnuson J."/>
            <person name="Mondo S."/>
            <person name="Nolan M."/>
            <person name="Ohm R."/>
            <person name="Pangilinan J."/>
            <person name="Park H.-J."/>
            <person name="Ramirez L."/>
            <person name="Alfaro M."/>
            <person name="Sun H."/>
            <person name="Tritt A."/>
            <person name="Yoshinaga Y."/>
            <person name="Zwiers L.-H."/>
            <person name="Turgeon B."/>
            <person name="Goodwin S."/>
            <person name="Spatafora J."/>
            <person name="Crous P."/>
            <person name="Grigoriev I."/>
        </authorList>
    </citation>
    <scope>NUCLEOTIDE SEQUENCE</scope>
    <source>
        <strain evidence="2 4">CBS 304.34</strain>
    </source>
</reference>
<name>A0A6A6Y429_9PEZI</name>
<evidence type="ECO:0000313" key="2">
    <source>
        <dbReference type="EMBL" id="KAF2803596.1"/>
    </source>
</evidence>
<dbReference type="OrthoDB" id="10012048at2759"/>
<sequence>MCKDCLNQFNTEAESSSHRESKVCPFIPSFYFHPYSPFVHHLTNIPQPLRDPLTRDDRSCSCTAACSNGRCGCFRRGAGCGGNACRCTDCLNPFNTQAQFFGGDGFRASSCFVDWVKRQPCGEVDFADPAFIEDMRRLIFDRVVGDQTTPSPFYFDSSDGGLRELERAWTAAVTDAEKDLIVRKMFRAGLAMGSKNWFYFSFCSKGFRGEWVLKDDLAHCSVCARCDSHDHSCH</sequence>
<gene>
    <name evidence="2 4" type="ORF">BDZ99DRAFT_468130</name>
</gene>
<dbReference type="EMBL" id="MU003717">
    <property type="protein sequence ID" value="KAF2803596.1"/>
    <property type="molecule type" value="Genomic_DNA"/>
</dbReference>
<keyword evidence="3" id="KW-1185">Reference proteome</keyword>
<dbReference type="InterPro" id="IPR033467">
    <property type="entry name" value="Tesmin/TSO1-like_CXC"/>
</dbReference>